<keyword evidence="1" id="KW-0732">Signal</keyword>
<reference evidence="3" key="1">
    <citation type="journal article" date="2019" name="Int. J. Syst. Evol. Microbiol.">
        <title>The Global Catalogue of Microorganisms (GCM) 10K type strain sequencing project: providing services to taxonomists for standard genome sequencing and annotation.</title>
        <authorList>
            <consortium name="The Broad Institute Genomics Platform"/>
            <consortium name="The Broad Institute Genome Sequencing Center for Infectious Disease"/>
            <person name="Wu L."/>
            <person name="Ma J."/>
        </authorList>
    </citation>
    <scope>NUCLEOTIDE SEQUENCE [LARGE SCALE GENOMIC DNA]</scope>
    <source>
        <strain evidence="3">CCUG 56607</strain>
    </source>
</reference>
<feature type="chain" id="PRO_5045811421" evidence="1">
    <location>
        <begin position="29"/>
        <end position="284"/>
    </location>
</feature>
<comment type="caution">
    <text evidence="2">The sequence shown here is derived from an EMBL/GenBank/DDBJ whole genome shotgun (WGS) entry which is preliminary data.</text>
</comment>
<dbReference type="SUPFAM" id="SSF53474">
    <property type="entry name" value="alpha/beta-Hydrolases"/>
    <property type="match status" value="1"/>
</dbReference>
<dbReference type="InterPro" id="IPR010315">
    <property type="entry name" value="DUF915_hydro-like"/>
</dbReference>
<feature type="signal peptide" evidence="1">
    <location>
        <begin position="1"/>
        <end position="28"/>
    </location>
</feature>
<protein>
    <submittedName>
        <fullName evidence="2">Alpha/beta fold hydrolase</fullName>
    </submittedName>
</protein>
<keyword evidence="2" id="KW-0378">Hydrolase</keyword>
<organism evidence="2 3">
    <name type="scientific">Thalassobacillus hwangdonensis</name>
    <dbReference type="NCBI Taxonomy" id="546108"/>
    <lineage>
        <taxon>Bacteria</taxon>
        <taxon>Bacillati</taxon>
        <taxon>Bacillota</taxon>
        <taxon>Bacilli</taxon>
        <taxon>Bacillales</taxon>
        <taxon>Bacillaceae</taxon>
        <taxon>Thalassobacillus</taxon>
    </lineage>
</organism>
<evidence type="ECO:0000313" key="2">
    <source>
        <dbReference type="EMBL" id="MFD1018590.1"/>
    </source>
</evidence>
<dbReference type="Pfam" id="PF06028">
    <property type="entry name" value="DUF915"/>
    <property type="match status" value="1"/>
</dbReference>
<gene>
    <name evidence="2" type="ORF">ACFQ2J_05175</name>
</gene>
<dbReference type="PANTHER" id="PTHR37946">
    <property type="entry name" value="SLL1969 PROTEIN"/>
    <property type="match status" value="1"/>
</dbReference>
<proteinExistence type="predicted"/>
<dbReference type="RefSeq" id="WP_386057203.1">
    <property type="nucleotide sequence ID" value="NZ_JBHTKL010000001.1"/>
</dbReference>
<accession>A0ABW3KY50</accession>
<evidence type="ECO:0000313" key="3">
    <source>
        <dbReference type="Proteomes" id="UP001596990"/>
    </source>
</evidence>
<dbReference type="EMBL" id="JBHTKL010000001">
    <property type="protein sequence ID" value="MFD1018590.1"/>
    <property type="molecule type" value="Genomic_DNA"/>
</dbReference>
<dbReference type="Proteomes" id="UP001596990">
    <property type="component" value="Unassembled WGS sequence"/>
</dbReference>
<sequence length="284" mass="31741">MATVFKSKQKSWIVLLTASLFFSLAVFFTNSTPTSSKDNGKVTPTVFVHGYKGGTGSFNTMLRRFQNDRIGMKQLMIRVSEDGSLQYIGRILDDKNPFVQIVFENNRASIADQTLWMKKVMHSLRHKYGIEQVNLVGHSMGGLASTNFLLESDRSDYPRVEKLVVMGSPFKGIEREDYFSYNYGEATVDLKPGSDALESMLKRKDAFPEHIEVLTIAGVVTKDVKLGDGLVSLDSAIGIEDIVPSERYHEKIFKDPAATHSGLHEHTGIDKVLAAFLWNIKANN</sequence>
<dbReference type="InterPro" id="IPR029058">
    <property type="entry name" value="AB_hydrolase_fold"/>
</dbReference>
<keyword evidence="3" id="KW-1185">Reference proteome</keyword>
<evidence type="ECO:0000256" key="1">
    <source>
        <dbReference type="SAM" id="SignalP"/>
    </source>
</evidence>
<dbReference type="GO" id="GO:0016787">
    <property type="term" value="F:hydrolase activity"/>
    <property type="evidence" value="ECO:0007669"/>
    <property type="project" value="UniProtKB-KW"/>
</dbReference>
<dbReference type="Gene3D" id="3.40.50.1820">
    <property type="entry name" value="alpha/beta hydrolase"/>
    <property type="match status" value="1"/>
</dbReference>
<dbReference type="PANTHER" id="PTHR37946:SF1">
    <property type="entry name" value="SLL1969 PROTEIN"/>
    <property type="match status" value="1"/>
</dbReference>
<name>A0ABW3KY50_9BACI</name>